<dbReference type="InterPro" id="IPR006629">
    <property type="entry name" value="LITAF"/>
</dbReference>
<evidence type="ECO:0000256" key="1">
    <source>
        <dbReference type="SAM" id="MobiDB-lite"/>
    </source>
</evidence>
<feature type="domain" description="LITAF" evidence="2">
    <location>
        <begin position="91"/>
        <end position="152"/>
    </location>
</feature>
<feature type="non-terminal residue" evidence="3">
    <location>
        <position position="1"/>
    </location>
</feature>
<gene>
    <name evidence="3" type="primary">LITAF_2</name>
    <name evidence="3" type="ORF">g.139662</name>
</gene>
<protein>
    <submittedName>
        <fullName evidence="3">Lipopolysaccharide-induced tumor necrosis factor-alpha factor</fullName>
    </submittedName>
</protein>
<dbReference type="SMART" id="SM00714">
    <property type="entry name" value="LITAF"/>
    <property type="match status" value="1"/>
</dbReference>
<sequence length="153" mass="17112">KKMSNNETKTGTVDSTPEPPPPSTPTSSSETATCRDIHGITRPPYDGGANDANGASETTYLLGEQPKSTPQMETNHTSTAIRLEELTYFRAMIQSCPKCHQRNVITNIKKEWTLGSCFYTFTHCCFPLCNNTWRDVVHSCSQCGEIIRRYSKE</sequence>
<dbReference type="AlphaFoldDB" id="A0A1D1YPI5"/>
<evidence type="ECO:0000313" key="3">
    <source>
        <dbReference type="EMBL" id="JAT56547.1"/>
    </source>
</evidence>
<evidence type="ECO:0000259" key="2">
    <source>
        <dbReference type="SMART" id="SM00714"/>
    </source>
</evidence>
<dbReference type="EMBL" id="GDJX01011389">
    <property type="protein sequence ID" value="JAT56547.1"/>
    <property type="molecule type" value="Transcribed_RNA"/>
</dbReference>
<organism evidence="3">
    <name type="scientific">Anthurium amnicola</name>
    <dbReference type="NCBI Taxonomy" id="1678845"/>
    <lineage>
        <taxon>Eukaryota</taxon>
        <taxon>Viridiplantae</taxon>
        <taxon>Streptophyta</taxon>
        <taxon>Embryophyta</taxon>
        <taxon>Tracheophyta</taxon>
        <taxon>Spermatophyta</taxon>
        <taxon>Magnoliopsida</taxon>
        <taxon>Liliopsida</taxon>
        <taxon>Araceae</taxon>
        <taxon>Pothoideae</taxon>
        <taxon>Potheae</taxon>
        <taxon>Anthurium</taxon>
    </lineage>
</organism>
<proteinExistence type="predicted"/>
<feature type="compositionally biased region" description="Polar residues" evidence="1">
    <location>
        <begin position="1"/>
        <end position="14"/>
    </location>
</feature>
<accession>A0A1D1YPI5</accession>
<dbReference type="Pfam" id="PF10601">
    <property type="entry name" value="zf-LITAF-like"/>
    <property type="match status" value="1"/>
</dbReference>
<name>A0A1D1YPI5_9ARAE</name>
<reference evidence="3" key="1">
    <citation type="submission" date="2015-07" db="EMBL/GenBank/DDBJ databases">
        <title>Transcriptome Assembly of Anthurium amnicola.</title>
        <authorList>
            <person name="Suzuki J."/>
        </authorList>
    </citation>
    <scope>NUCLEOTIDE SEQUENCE</scope>
</reference>
<feature type="region of interest" description="Disordered" evidence="1">
    <location>
        <begin position="1"/>
        <end position="57"/>
    </location>
</feature>